<protein>
    <submittedName>
        <fullName evidence="11">Molecular chaperone EcpD</fullName>
    </submittedName>
</protein>
<comment type="subcellular location">
    <subcellularLocation>
        <location evidence="1 8">Periplasm</location>
    </subcellularLocation>
</comment>
<keyword evidence="6 8" id="KW-0143">Chaperone</keyword>
<dbReference type="FunFam" id="2.60.40.10:FF:000458">
    <property type="entry name" value="Molecular chaperone FimC"/>
    <property type="match status" value="1"/>
</dbReference>
<dbReference type="InterPro" id="IPR018046">
    <property type="entry name" value="Pili_assmbl_chaperone_CS"/>
</dbReference>
<dbReference type="InterPro" id="IPR008962">
    <property type="entry name" value="PapD-like_sf"/>
</dbReference>
<comment type="caution">
    <text evidence="11">The sequence shown here is derived from an EMBL/GenBank/DDBJ whole genome shotgun (WGS) entry which is preliminary data.</text>
</comment>
<proteinExistence type="inferred from homology"/>
<evidence type="ECO:0000256" key="4">
    <source>
        <dbReference type="ARBA" id="ARBA00022729"/>
    </source>
</evidence>
<evidence type="ECO:0000256" key="8">
    <source>
        <dbReference type="RuleBase" id="RU003918"/>
    </source>
</evidence>
<evidence type="ECO:0000259" key="10">
    <source>
        <dbReference type="Pfam" id="PF02753"/>
    </source>
</evidence>
<keyword evidence="3" id="KW-1029">Fimbrium biogenesis</keyword>
<evidence type="ECO:0000256" key="6">
    <source>
        <dbReference type="ARBA" id="ARBA00023186"/>
    </source>
</evidence>
<dbReference type="RefSeq" id="WP_104144822.1">
    <property type="nucleotide sequence ID" value="NZ_PREU01000010.1"/>
</dbReference>
<dbReference type="SUPFAM" id="SSF49584">
    <property type="entry name" value="Periplasmic chaperone C-domain"/>
    <property type="match status" value="1"/>
</dbReference>
<evidence type="ECO:0000256" key="7">
    <source>
        <dbReference type="ARBA" id="ARBA00023319"/>
    </source>
</evidence>
<feature type="domain" description="Pili assembly chaperone N-terminal" evidence="9">
    <location>
        <begin position="45"/>
        <end position="166"/>
    </location>
</feature>
<dbReference type="AlphaFoldDB" id="A0A2S5GN48"/>
<keyword evidence="4" id="KW-0732">Signal</keyword>
<dbReference type="OrthoDB" id="9131059at2"/>
<evidence type="ECO:0000256" key="5">
    <source>
        <dbReference type="ARBA" id="ARBA00022764"/>
    </source>
</evidence>
<dbReference type="InterPro" id="IPR001829">
    <property type="entry name" value="Pili_assmbl_chaperone_bac"/>
</dbReference>
<dbReference type="SUPFAM" id="SSF49354">
    <property type="entry name" value="PapD-like"/>
    <property type="match status" value="1"/>
</dbReference>
<dbReference type="PANTHER" id="PTHR30251:SF2">
    <property type="entry name" value="FIMBRIAL CHAPERONE YADV-RELATED"/>
    <property type="match status" value="1"/>
</dbReference>
<dbReference type="InterPro" id="IPR016147">
    <property type="entry name" value="Pili_assmbl_chaperone_N"/>
</dbReference>
<keyword evidence="7" id="KW-0393">Immunoglobulin domain</keyword>
<feature type="domain" description="Pili assembly chaperone C-terminal" evidence="10">
    <location>
        <begin position="192"/>
        <end position="257"/>
    </location>
</feature>
<dbReference type="PRINTS" id="PR00969">
    <property type="entry name" value="CHAPERONPILI"/>
</dbReference>
<dbReference type="GO" id="GO:0071555">
    <property type="term" value="P:cell wall organization"/>
    <property type="evidence" value="ECO:0007669"/>
    <property type="project" value="InterPro"/>
</dbReference>
<name>A0A2S5GN48_9BURK</name>
<evidence type="ECO:0000313" key="11">
    <source>
        <dbReference type="EMBL" id="PPA74281.1"/>
    </source>
</evidence>
<dbReference type="Proteomes" id="UP000239990">
    <property type="component" value="Unassembled WGS sequence"/>
</dbReference>
<keyword evidence="5" id="KW-0574">Periplasm</keyword>
<dbReference type="PROSITE" id="PS00635">
    <property type="entry name" value="PILI_CHAPERONE"/>
    <property type="match status" value="1"/>
</dbReference>
<dbReference type="Pfam" id="PF00345">
    <property type="entry name" value="PapD_N"/>
    <property type="match status" value="1"/>
</dbReference>
<organism evidence="11 12">
    <name type="scientific">Achromobacter spanius</name>
    <dbReference type="NCBI Taxonomy" id="217203"/>
    <lineage>
        <taxon>Bacteria</taxon>
        <taxon>Pseudomonadati</taxon>
        <taxon>Pseudomonadota</taxon>
        <taxon>Betaproteobacteria</taxon>
        <taxon>Burkholderiales</taxon>
        <taxon>Alcaligenaceae</taxon>
        <taxon>Achromobacter</taxon>
    </lineage>
</organism>
<dbReference type="InterPro" id="IPR016148">
    <property type="entry name" value="Pili_assmbl_chaperone_C"/>
</dbReference>
<reference evidence="11 12" key="1">
    <citation type="submission" date="2018-02" db="EMBL/GenBank/DDBJ databases">
        <title>Draft Genome of Achromobacter spanius stain 6.</title>
        <authorList>
            <person name="Gunasekera T.S."/>
            <person name="Radwan O."/>
            <person name="Ruiz O.N."/>
        </authorList>
    </citation>
    <scope>NUCLEOTIDE SEQUENCE [LARGE SCALE GENOMIC DNA]</scope>
    <source>
        <strain evidence="11 12">6</strain>
    </source>
</reference>
<dbReference type="PANTHER" id="PTHR30251">
    <property type="entry name" value="PILUS ASSEMBLY CHAPERONE"/>
    <property type="match status" value="1"/>
</dbReference>
<evidence type="ECO:0000256" key="2">
    <source>
        <dbReference type="ARBA" id="ARBA00007399"/>
    </source>
</evidence>
<dbReference type="InterPro" id="IPR050643">
    <property type="entry name" value="Periplasmic_pilus_chap"/>
</dbReference>
<evidence type="ECO:0000256" key="3">
    <source>
        <dbReference type="ARBA" id="ARBA00022558"/>
    </source>
</evidence>
<accession>A0A2S5GN48</accession>
<gene>
    <name evidence="11" type="ORF">C4E15_21300</name>
</gene>
<evidence type="ECO:0000259" key="9">
    <source>
        <dbReference type="Pfam" id="PF00345"/>
    </source>
</evidence>
<comment type="similarity">
    <text evidence="2 8">Belongs to the periplasmic pilus chaperone family.</text>
</comment>
<evidence type="ECO:0000313" key="12">
    <source>
        <dbReference type="Proteomes" id="UP000239990"/>
    </source>
</evidence>
<evidence type="ECO:0000256" key="1">
    <source>
        <dbReference type="ARBA" id="ARBA00004418"/>
    </source>
</evidence>
<dbReference type="InterPro" id="IPR013783">
    <property type="entry name" value="Ig-like_fold"/>
</dbReference>
<dbReference type="Gene3D" id="2.60.40.10">
    <property type="entry name" value="Immunoglobulins"/>
    <property type="match status" value="2"/>
</dbReference>
<dbReference type="GO" id="GO:0030288">
    <property type="term" value="C:outer membrane-bounded periplasmic space"/>
    <property type="evidence" value="ECO:0007669"/>
    <property type="project" value="InterPro"/>
</dbReference>
<dbReference type="Pfam" id="PF02753">
    <property type="entry name" value="PapD_C"/>
    <property type="match status" value="1"/>
</dbReference>
<dbReference type="EMBL" id="PREU01000010">
    <property type="protein sequence ID" value="PPA74281.1"/>
    <property type="molecule type" value="Genomic_DNA"/>
</dbReference>
<dbReference type="InterPro" id="IPR036316">
    <property type="entry name" value="Pili_assmbl_chap_C_dom_sf"/>
</dbReference>
<sequence length="265" mass="28400">MKPVPLERTLRGLPDYASRATLRHFCVLLCLACATLLPPSAQSNVVIGGTRVVYPAQEREVTLRLTNNGGQPALVQAWIDDGDLDATPDEVNAPFVIMPPLARINPGKGQTLRIAYAPSSALPADRESVFWLNVLDVPPLPSAQVANHMQLAFRSRIKLFFRPVGLPGTAADAAAQLRWQIVQAGNGPALRVRNDSAFHVSLTSVSLTLQDGRAISVPSRMLAPRSVTELGSGKLPNAAGAKGAVVFESVNDYGATVRRESRLDP</sequence>